<evidence type="ECO:0000313" key="7">
    <source>
        <dbReference type="Proteomes" id="UP001652623"/>
    </source>
</evidence>
<dbReference type="Pfam" id="PF03171">
    <property type="entry name" value="2OG-FeII_Oxy"/>
    <property type="match status" value="1"/>
</dbReference>
<keyword evidence="7" id="KW-1185">Reference proteome</keyword>
<dbReference type="InterPro" id="IPR027443">
    <property type="entry name" value="IPNS-like_sf"/>
</dbReference>
<keyword evidence="3 5" id="KW-0560">Oxidoreductase</keyword>
<evidence type="ECO:0000256" key="4">
    <source>
        <dbReference type="ARBA" id="ARBA00023004"/>
    </source>
</evidence>
<dbReference type="PROSITE" id="PS51471">
    <property type="entry name" value="FE2OG_OXY"/>
    <property type="match status" value="1"/>
</dbReference>
<keyword evidence="4 5" id="KW-0408">Iron</keyword>
<sequence length="416" mass="48037">MKMEDNEDERAREGSGGVPPEQIRCERTCRLWNYQVPVIDLEGLADVDDQIRRKEIVKDIENAAGKWGFFQIINHLIPLSVMEDMLEATHRFHELPKEVKNEWYSIDFTHSNVNFFSNPRFRPERPGDWRDTLRCYAIEDERNMEARRNERVLQSLGGNRKILGGLLSGALGLSSDYITNAGCLNSMSLFYQYYPVCPEPHLALGTTKHADSTFLTILLQDTTGGLQVLHQNHWIDVKPVRGAFLVNIGDLMQLPSNDKMKSVKHRVLATQGVKARVLVACFFNSDDKLKPYGPKKDIHHYHHHHHHHHHHPQVPIIDLRYETIRRKEVVKAIENAAENWGFFQIINHGIPLALIEEMVEAARRFQEQPQEVKEEWHSLDFAHSSVNFVSNPRFKANAPGDWRDNLGCVAIEDERN</sequence>
<dbReference type="PANTHER" id="PTHR10209:SF714">
    <property type="entry name" value="1-AMINOCYCLOPROPANE-1-CARBOXYLATE OXIDASE HOMOLOG 11-RELATED"/>
    <property type="match status" value="1"/>
</dbReference>
<comment type="similarity">
    <text evidence="1 5">Belongs to the iron/ascorbate-dependent oxidoreductase family.</text>
</comment>
<dbReference type="InterPro" id="IPR026992">
    <property type="entry name" value="DIOX_N"/>
</dbReference>
<reference evidence="8" key="1">
    <citation type="submission" date="2025-08" db="UniProtKB">
        <authorList>
            <consortium name="RefSeq"/>
        </authorList>
    </citation>
    <scope>IDENTIFICATION</scope>
    <source>
        <tissue evidence="8">Seedling</tissue>
    </source>
</reference>
<feature type="domain" description="Fe2OG dioxygenase" evidence="6">
    <location>
        <begin position="185"/>
        <end position="285"/>
    </location>
</feature>
<gene>
    <name evidence="8" type="primary">LOC107403401</name>
</gene>
<evidence type="ECO:0000313" key="8">
    <source>
        <dbReference type="RefSeq" id="XP_048326828.1"/>
    </source>
</evidence>
<keyword evidence="2 5" id="KW-0479">Metal-binding</keyword>
<dbReference type="Gene3D" id="2.60.120.330">
    <property type="entry name" value="B-lactam Antibiotic, Isopenicillin N Synthase, Chain"/>
    <property type="match status" value="2"/>
</dbReference>
<dbReference type="Pfam" id="PF14226">
    <property type="entry name" value="DIOX_N"/>
    <property type="match status" value="2"/>
</dbReference>
<evidence type="ECO:0000256" key="1">
    <source>
        <dbReference type="ARBA" id="ARBA00008056"/>
    </source>
</evidence>
<evidence type="ECO:0000256" key="5">
    <source>
        <dbReference type="RuleBase" id="RU003682"/>
    </source>
</evidence>
<evidence type="ECO:0000256" key="3">
    <source>
        <dbReference type="ARBA" id="ARBA00023002"/>
    </source>
</evidence>
<dbReference type="GeneID" id="107403401"/>
<dbReference type="Proteomes" id="UP001652623">
    <property type="component" value="Chromosome 8"/>
</dbReference>
<dbReference type="InterPro" id="IPR044861">
    <property type="entry name" value="IPNS-like_FE2OG_OXY"/>
</dbReference>
<dbReference type="RefSeq" id="XP_048326828.1">
    <property type="nucleotide sequence ID" value="XM_048470871.1"/>
</dbReference>
<dbReference type="InterPro" id="IPR005123">
    <property type="entry name" value="Oxoglu/Fe-dep_dioxygenase_dom"/>
</dbReference>
<proteinExistence type="inferred from homology"/>
<accession>A0ABM3IEM6</accession>
<evidence type="ECO:0000259" key="6">
    <source>
        <dbReference type="PROSITE" id="PS51471"/>
    </source>
</evidence>
<organism evidence="7 8">
    <name type="scientific">Ziziphus jujuba</name>
    <name type="common">Chinese jujube</name>
    <name type="synonym">Ziziphus sativa</name>
    <dbReference type="NCBI Taxonomy" id="326968"/>
    <lineage>
        <taxon>Eukaryota</taxon>
        <taxon>Viridiplantae</taxon>
        <taxon>Streptophyta</taxon>
        <taxon>Embryophyta</taxon>
        <taxon>Tracheophyta</taxon>
        <taxon>Spermatophyta</taxon>
        <taxon>Magnoliopsida</taxon>
        <taxon>eudicotyledons</taxon>
        <taxon>Gunneridae</taxon>
        <taxon>Pentapetalae</taxon>
        <taxon>rosids</taxon>
        <taxon>fabids</taxon>
        <taxon>Rosales</taxon>
        <taxon>Rhamnaceae</taxon>
        <taxon>Paliureae</taxon>
        <taxon>Ziziphus</taxon>
    </lineage>
</organism>
<dbReference type="PANTHER" id="PTHR10209">
    <property type="entry name" value="OXIDOREDUCTASE, 2OG-FE II OXYGENASE FAMILY PROTEIN"/>
    <property type="match status" value="1"/>
</dbReference>
<dbReference type="SUPFAM" id="SSF51197">
    <property type="entry name" value="Clavaminate synthase-like"/>
    <property type="match status" value="2"/>
</dbReference>
<evidence type="ECO:0000256" key="2">
    <source>
        <dbReference type="ARBA" id="ARBA00022723"/>
    </source>
</evidence>
<name>A0ABM3IEM6_ZIZJJ</name>
<protein>
    <submittedName>
        <fullName evidence="8">1-aminocyclopropane-1-carboxylate oxidase homolog 7-like</fullName>
    </submittedName>
</protein>